<evidence type="ECO:0000256" key="1">
    <source>
        <dbReference type="SAM" id="Coils"/>
    </source>
</evidence>
<dbReference type="AlphaFoldDB" id="A0A2P4YGA6"/>
<protein>
    <submittedName>
        <fullName evidence="2">Uncharacterized protein</fullName>
    </submittedName>
</protein>
<comment type="caution">
    <text evidence="2">The sequence shown here is derived from an EMBL/GenBank/DDBJ whole genome shotgun (WGS) entry which is preliminary data.</text>
</comment>
<proteinExistence type="predicted"/>
<keyword evidence="1" id="KW-0175">Coiled coil</keyword>
<reference evidence="2 3" key="1">
    <citation type="journal article" date="2017" name="Genome Biol. Evol.">
        <title>Phytophthora megakarya and P. palmivora, closely related causal agents of cacao black pod rot, underwent increases in genome sizes and gene numbers by different mechanisms.</title>
        <authorList>
            <person name="Ali S.S."/>
            <person name="Shao J."/>
            <person name="Lary D.J."/>
            <person name="Kronmiller B."/>
            <person name="Shen D."/>
            <person name="Strem M.D."/>
            <person name="Amoako-Attah I."/>
            <person name="Akrofi A.Y."/>
            <person name="Begoude B.A."/>
            <person name="Ten Hoopen G.M."/>
            <person name="Coulibaly K."/>
            <person name="Kebe B.I."/>
            <person name="Melnick R.L."/>
            <person name="Guiltinan M.J."/>
            <person name="Tyler B.M."/>
            <person name="Meinhardt L.W."/>
            <person name="Bailey B.A."/>
        </authorList>
    </citation>
    <scope>NUCLEOTIDE SEQUENCE [LARGE SCALE GENOMIC DNA]</scope>
    <source>
        <strain evidence="3">sbr112.9</strain>
    </source>
</reference>
<dbReference type="Proteomes" id="UP000237271">
    <property type="component" value="Unassembled WGS sequence"/>
</dbReference>
<evidence type="ECO:0000313" key="2">
    <source>
        <dbReference type="EMBL" id="POM76855.1"/>
    </source>
</evidence>
<sequence>MEALRTENVRLTERVREHTQQLADARNDYLHERNASEEDLRRHHTERITLINSIGDKIDGLLTSHTSSRQLWTSLTEAPIISVTNSVQPRVLLNTVAKLFSGCQCHYAEGFVMMCPYFF</sequence>
<organism evidence="2 3">
    <name type="scientific">Phytophthora palmivora</name>
    <dbReference type="NCBI Taxonomy" id="4796"/>
    <lineage>
        <taxon>Eukaryota</taxon>
        <taxon>Sar</taxon>
        <taxon>Stramenopiles</taxon>
        <taxon>Oomycota</taxon>
        <taxon>Peronosporomycetes</taxon>
        <taxon>Peronosporales</taxon>
        <taxon>Peronosporaceae</taxon>
        <taxon>Phytophthora</taxon>
    </lineage>
</organism>
<feature type="coiled-coil region" evidence="1">
    <location>
        <begin position="1"/>
        <end position="28"/>
    </location>
</feature>
<evidence type="ECO:0000313" key="3">
    <source>
        <dbReference type="Proteomes" id="UP000237271"/>
    </source>
</evidence>
<gene>
    <name evidence="2" type="ORF">PHPALM_5869</name>
</gene>
<name>A0A2P4YGA6_9STRA</name>
<dbReference type="EMBL" id="NCKW01003387">
    <property type="protein sequence ID" value="POM76855.1"/>
    <property type="molecule type" value="Genomic_DNA"/>
</dbReference>
<keyword evidence="3" id="KW-1185">Reference proteome</keyword>
<accession>A0A2P4YGA6</accession>